<dbReference type="PANTHER" id="PTHR35788:SF1">
    <property type="entry name" value="EXPORTED PROTEIN"/>
    <property type="match status" value="1"/>
</dbReference>
<dbReference type="Pfam" id="PF04294">
    <property type="entry name" value="VanW"/>
    <property type="match status" value="1"/>
</dbReference>
<feature type="compositionally biased region" description="Gly residues" evidence="1">
    <location>
        <begin position="558"/>
        <end position="568"/>
    </location>
</feature>
<comment type="caution">
    <text evidence="4">The sequence shown here is derived from an EMBL/GenBank/DDBJ whole genome shotgun (WGS) entry which is preliminary data.</text>
</comment>
<feature type="region of interest" description="Disordered" evidence="1">
    <location>
        <begin position="1"/>
        <end position="92"/>
    </location>
</feature>
<sequence length="568" mass="60780">MADKKSNTMELDAILAESRTRRTGSPAPSNAPKRNGANPRQSAPRPTAPRRNLNEDFIVVDDGRADAPRPNGPSRRAPHPDDRYDYDAPKPKKKKKTGLIVTLCIVGIILIAALGAFALYMFSGSGTGPESTFSDNVYVNGKSLKDLTMEEAKTLMKTVENDLAAGIKVDVKAGDKSYHYTKDDFKYSFDTEAVLNEAKQYSEEKGIKTEDKNYEIKMTVDDSTCKDLVTKIAADVKQDAKDAKVTDFDPDADSMFTISAESKGATLDETTSLNALSTFIKNGNIAGTVDATVKEVEPEITADYLKKNITKLSEFSTTSTNNSNGNENMRVSLAACNGSIIEPGETWSFNDHTGNSNLESNGYKPAGVIVEGRSETGVGGGICQSSTTIYNACILCGMDVVERECHYYKSVYVDAGRDATVDYGNIDLKVNNPFKYQLFMKCWMDGTQLNCEIYGLENPKFDDIEINTSSPTYFGNGYKVTTTRTYLKDGSEVDSDDLPSSTYYTSAPSSGSSGNSGGGSGNSGGGDSGGNEDSGGGEEAPAQEAPAQEAPAEQPAANGGGAGEQAPQ</sequence>
<keyword evidence="5" id="KW-1185">Reference proteome</keyword>
<dbReference type="Pfam" id="PF12229">
    <property type="entry name" value="PG_binding_4"/>
    <property type="match status" value="1"/>
</dbReference>
<feature type="region of interest" description="Disordered" evidence="1">
    <location>
        <begin position="489"/>
        <end position="568"/>
    </location>
</feature>
<evidence type="ECO:0000256" key="1">
    <source>
        <dbReference type="SAM" id="MobiDB-lite"/>
    </source>
</evidence>
<accession>A0A934WQY2</accession>
<dbReference type="InterPro" id="IPR052913">
    <property type="entry name" value="Glycopeptide_resist_protein"/>
</dbReference>
<evidence type="ECO:0000256" key="2">
    <source>
        <dbReference type="SAM" id="Phobius"/>
    </source>
</evidence>
<feature type="domain" description="YoaR-like putative peptidoglycan binding" evidence="3">
    <location>
        <begin position="181"/>
        <end position="283"/>
    </location>
</feature>
<protein>
    <submittedName>
        <fullName evidence="4">VanW family protein</fullName>
    </submittedName>
</protein>
<dbReference type="RefSeq" id="WP_201426880.1">
    <property type="nucleotide sequence ID" value="NZ_JAEQMG010000040.1"/>
</dbReference>
<dbReference type="AlphaFoldDB" id="A0A934WQY2"/>
<feature type="compositionally biased region" description="Gly residues" evidence="1">
    <location>
        <begin position="514"/>
        <end position="538"/>
    </location>
</feature>
<feature type="compositionally biased region" description="Low complexity" evidence="1">
    <location>
        <begin position="539"/>
        <end position="557"/>
    </location>
</feature>
<keyword evidence="2" id="KW-0472">Membrane</keyword>
<feature type="transmembrane region" description="Helical" evidence="2">
    <location>
        <begin position="99"/>
        <end position="122"/>
    </location>
</feature>
<name>A0A934WQY2_9FIRM</name>
<evidence type="ECO:0000259" key="3">
    <source>
        <dbReference type="Pfam" id="PF12229"/>
    </source>
</evidence>
<dbReference type="Proteomes" id="UP000633365">
    <property type="component" value="Unassembled WGS sequence"/>
</dbReference>
<gene>
    <name evidence="4" type="ORF">JKK62_02735</name>
</gene>
<feature type="compositionally biased region" description="Polar residues" evidence="1">
    <location>
        <begin position="498"/>
        <end position="508"/>
    </location>
</feature>
<dbReference type="PANTHER" id="PTHR35788">
    <property type="entry name" value="EXPORTED PROTEIN-RELATED"/>
    <property type="match status" value="1"/>
</dbReference>
<keyword evidence="2" id="KW-1133">Transmembrane helix</keyword>
<evidence type="ECO:0000313" key="5">
    <source>
        <dbReference type="Proteomes" id="UP000633365"/>
    </source>
</evidence>
<evidence type="ECO:0000313" key="4">
    <source>
        <dbReference type="EMBL" id="MBK6087574.1"/>
    </source>
</evidence>
<keyword evidence="2" id="KW-0812">Transmembrane</keyword>
<reference evidence="4" key="1">
    <citation type="submission" date="2021-01" db="EMBL/GenBank/DDBJ databases">
        <title>Genome public.</title>
        <authorList>
            <person name="Liu C."/>
            <person name="Sun Q."/>
        </authorList>
    </citation>
    <scope>NUCLEOTIDE SEQUENCE</scope>
    <source>
        <strain evidence="4">M6</strain>
    </source>
</reference>
<feature type="compositionally biased region" description="Basic and acidic residues" evidence="1">
    <location>
        <begin position="78"/>
        <end position="90"/>
    </location>
</feature>
<organism evidence="4 5">
    <name type="scientific">Ruminococcus difficilis</name>
    <dbReference type="NCBI Taxonomy" id="2763069"/>
    <lineage>
        <taxon>Bacteria</taxon>
        <taxon>Bacillati</taxon>
        <taxon>Bacillota</taxon>
        <taxon>Clostridia</taxon>
        <taxon>Eubacteriales</taxon>
        <taxon>Oscillospiraceae</taxon>
        <taxon>Ruminococcus</taxon>
    </lineage>
</organism>
<dbReference type="InterPro" id="IPR022029">
    <property type="entry name" value="YoaR-like_PG-bd"/>
</dbReference>
<proteinExistence type="predicted"/>
<dbReference type="InterPro" id="IPR007391">
    <property type="entry name" value="Vancomycin_resist_VanW"/>
</dbReference>
<dbReference type="EMBL" id="JAEQMG010000040">
    <property type="protein sequence ID" value="MBK6087574.1"/>
    <property type="molecule type" value="Genomic_DNA"/>
</dbReference>